<gene>
    <name evidence="5" type="ORF">LTR16_012154</name>
</gene>
<feature type="non-terminal residue" evidence="5">
    <location>
        <position position="69"/>
    </location>
</feature>
<dbReference type="Proteomes" id="UP001357485">
    <property type="component" value="Unassembled WGS sequence"/>
</dbReference>
<dbReference type="EMBL" id="JAVRRA010012323">
    <property type="protein sequence ID" value="KAK5239218.1"/>
    <property type="molecule type" value="Genomic_DNA"/>
</dbReference>
<proteinExistence type="predicted"/>
<keyword evidence="4" id="KW-0472">Membrane</keyword>
<evidence type="ECO:0000256" key="2">
    <source>
        <dbReference type="ARBA" id="ARBA00022692"/>
    </source>
</evidence>
<evidence type="ECO:0000313" key="6">
    <source>
        <dbReference type="Proteomes" id="UP001357485"/>
    </source>
</evidence>
<comment type="subcellular location">
    <subcellularLocation>
        <location evidence="1">Membrane</location>
        <topology evidence="1">Single-pass membrane protein</topology>
    </subcellularLocation>
</comment>
<evidence type="ECO:0000313" key="5">
    <source>
        <dbReference type="EMBL" id="KAK5239218.1"/>
    </source>
</evidence>
<dbReference type="PANTHER" id="PTHR12883:SF0">
    <property type="entry name" value="PAT COMPLEX SUBUNIT CCDC47"/>
    <property type="match status" value="1"/>
</dbReference>
<keyword evidence="3" id="KW-1133">Transmembrane helix</keyword>
<dbReference type="Pfam" id="PF07946">
    <property type="entry name" value="CCDC47"/>
    <property type="match status" value="1"/>
</dbReference>
<evidence type="ECO:0000256" key="4">
    <source>
        <dbReference type="ARBA" id="ARBA00023136"/>
    </source>
</evidence>
<name>A0ABR0LRU6_9PEZI</name>
<evidence type="ECO:0000256" key="1">
    <source>
        <dbReference type="ARBA" id="ARBA00004167"/>
    </source>
</evidence>
<evidence type="ECO:0000256" key="3">
    <source>
        <dbReference type="ARBA" id="ARBA00022989"/>
    </source>
</evidence>
<sequence>MKTLRDDRYDISLTTTKDHPKLPAWATVMSESPEITEAMLTPELVSAVTEAGEAMEALIITDQPIDQPK</sequence>
<comment type="caution">
    <text evidence="5">The sequence shown here is derived from an EMBL/GenBank/DDBJ whole genome shotgun (WGS) entry which is preliminary data.</text>
</comment>
<dbReference type="InterPro" id="IPR012879">
    <property type="entry name" value="CCDC47"/>
</dbReference>
<organism evidence="5 6">
    <name type="scientific">Cryomyces antarcticus</name>
    <dbReference type="NCBI Taxonomy" id="329879"/>
    <lineage>
        <taxon>Eukaryota</taxon>
        <taxon>Fungi</taxon>
        <taxon>Dikarya</taxon>
        <taxon>Ascomycota</taxon>
        <taxon>Pezizomycotina</taxon>
        <taxon>Dothideomycetes</taxon>
        <taxon>Dothideomycetes incertae sedis</taxon>
        <taxon>Cryomyces</taxon>
    </lineage>
</organism>
<protein>
    <submittedName>
        <fullName evidence="5">Uncharacterized protein</fullName>
    </submittedName>
</protein>
<dbReference type="PANTHER" id="PTHR12883">
    <property type="entry name" value="ADIPOCYTE-SPECIFIC PROTEIN 4-RELATED"/>
    <property type="match status" value="1"/>
</dbReference>
<keyword evidence="6" id="KW-1185">Reference proteome</keyword>
<accession>A0ABR0LRU6</accession>
<keyword evidence="2" id="KW-0812">Transmembrane</keyword>
<reference evidence="5 6" key="1">
    <citation type="submission" date="2023-08" db="EMBL/GenBank/DDBJ databases">
        <title>Black Yeasts Isolated from many extreme environments.</title>
        <authorList>
            <person name="Coleine C."/>
            <person name="Stajich J.E."/>
            <person name="Selbmann L."/>
        </authorList>
    </citation>
    <scope>NUCLEOTIDE SEQUENCE [LARGE SCALE GENOMIC DNA]</scope>
    <source>
        <strain evidence="5 6">CCFEE 536</strain>
    </source>
</reference>